<dbReference type="Proteomes" id="UP001431209">
    <property type="component" value="Unassembled WGS sequence"/>
</dbReference>
<keyword evidence="2" id="KW-0812">Transmembrane</keyword>
<organism evidence="3 4">
    <name type="scientific">Acrasis kona</name>
    <dbReference type="NCBI Taxonomy" id="1008807"/>
    <lineage>
        <taxon>Eukaryota</taxon>
        <taxon>Discoba</taxon>
        <taxon>Heterolobosea</taxon>
        <taxon>Tetramitia</taxon>
        <taxon>Eutetramitia</taxon>
        <taxon>Acrasidae</taxon>
        <taxon>Acrasis</taxon>
    </lineage>
</organism>
<evidence type="ECO:0000313" key="3">
    <source>
        <dbReference type="EMBL" id="KAL0491524.1"/>
    </source>
</evidence>
<sequence>MESDVATLLERTPEGDTSPAIAEDENSQNIDEQNTAEELNKNSLPGESPAKINPTTVVSSFATYPLYIIISMVIRIILGYAQVVNHMPLQAYSFCIILLTAWSAMDTYANIVKIIRLKISSSTEEGTISAKITKEFYEKDGGLSIIFFSLLSFAQCLMIIIVVSFGVTNIGSSPVTVILAVLASIPNFIQKSLLPSDVVPNIQTTLPDNDRE</sequence>
<keyword evidence="2" id="KW-0472">Membrane</keyword>
<feature type="transmembrane region" description="Helical" evidence="2">
    <location>
        <begin position="61"/>
        <end position="83"/>
    </location>
</feature>
<gene>
    <name evidence="3" type="ORF">AKO1_003991</name>
</gene>
<keyword evidence="4" id="KW-1185">Reference proteome</keyword>
<evidence type="ECO:0000313" key="4">
    <source>
        <dbReference type="Proteomes" id="UP001431209"/>
    </source>
</evidence>
<comment type="caution">
    <text evidence="3">The sequence shown here is derived from an EMBL/GenBank/DDBJ whole genome shotgun (WGS) entry which is preliminary data.</text>
</comment>
<evidence type="ECO:0000256" key="1">
    <source>
        <dbReference type="SAM" id="MobiDB-lite"/>
    </source>
</evidence>
<name>A0AAW2ZQM9_9EUKA</name>
<evidence type="ECO:0000256" key="2">
    <source>
        <dbReference type="SAM" id="Phobius"/>
    </source>
</evidence>
<feature type="transmembrane region" description="Helical" evidence="2">
    <location>
        <begin position="171"/>
        <end position="189"/>
    </location>
</feature>
<dbReference type="EMBL" id="JAOPGA020001810">
    <property type="protein sequence ID" value="KAL0491524.1"/>
    <property type="molecule type" value="Genomic_DNA"/>
</dbReference>
<feature type="transmembrane region" description="Helical" evidence="2">
    <location>
        <begin position="141"/>
        <end position="165"/>
    </location>
</feature>
<proteinExistence type="predicted"/>
<accession>A0AAW2ZQM9</accession>
<dbReference type="AlphaFoldDB" id="A0AAW2ZQM9"/>
<reference evidence="3 4" key="1">
    <citation type="submission" date="2024-03" db="EMBL/GenBank/DDBJ databases">
        <title>The Acrasis kona genome and developmental transcriptomes reveal deep origins of eukaryotic multicellular pathways.</title>
        <authorList>
            <person name="Sheikh S."/>
            <person name="Fu C.-J."/>
            <person name="Brown M.W."/>
            <person name="Baldauf S.L."/>
        </authorList>
    </citation>
    <scope>NUCLEOTIDE SEQUENCE [LARGE SCALE GENOMIC DNA]</scope>
    <source>
        <strain evidence="3 4">ATCC MYA-3509</strain>
    </source>
</reference>
<feature type="region of interest" description="Disordered" evidence="1">
    <location>
        <begin position="1"/>
        <end position="32"/>
    </location>
</feature>
<feature type="transmembrane region" description="Helical" evidence="2">
    <location>
        <begin position="89"/>
        <end position="109"/>
    </location>
</feature>
<keyword evidence="2" id="KW-1133">Transmembrane helix</keyword>
<protein>
    <submittedName>
        <fullName evidence="3">FlaD</fullName>
    </submittedName>
</protein>